<proteinExistence type="predicted"/>
<name>A0A1W0WJ13_HYPEX</name>
<feature type="compositionally biased region" description="Basic residues" evidence="1">
    <location>
        <begin position="37"/>
        <end position="58"/>
    </location>
</feature>
<evidence type="ECO:0000313" key="2">
    <source>
        <dbReference type="EMBL" id="OQV15210.1"/>
    </source>
</evidence>
<evidence type="ECO:0000313" key="3">
    <source>
        <dbReference type="Proteomes" id="UP000192578"/>
    </source>
</evidence>
<keyword evidence="3" id="KW-1185">Reference proteome</keyword>
<comment type="caution">
    <text evidence="2">The sequence shown here is derived from an EMBL/GenBank/DDBJ whole genome shotgun (WGS) entry which is preliminary data.</text>
</comment>
<evidence type="ECO:0000256" key="1">
    <source>
        <dbReference type="SAM" id="MobiDB-lite"/>
    </source>
</evidence>
<dbReference type="EMBL" id="MTYJ01000092">
    <property type="protein sequence ID" value="OQV15210.1"/>
    <property type="molecule type" value="Genomic_DNA"/>
</dbReference>
<dbReference type="AlphaFoldDB" id="A0A1W0WJ13"/>
<organism evidence="2 3">
    <name type="scientific">Hypsibius exemplaris</name>
    <name type="common">Freshwater tardigrade</name>
    <dbReference type="NCBI Taxonomy" id="2072580"/>
    <lineage>
        <taxon>Eukaryota</taxon>
        <taxon>Metazoa</taxon>
        <taxon>Ecdysozoa</taxon>
        <taxon>Tardigrada</taxon>
        <taxon>Eutardigrada</taxon>
        <taxon>Parachela</taxon>
        <taxon>Hypsibioidea</taxon>
        <taxon>Hypsibiidae</taxon>
        <taxon>Hypsibius</taxon>
    </lineage>
</organism>
<sequence>MPAGDLESDWPFRERTPWWAATVVTYPVKQLEEPRKSSLRHHKVQRRTKTGKKVRHKCRRRREEKDIRFVSASFVLVIPDRWRAV</sequence>
<feature type="region of interest" description="Disordered" evidence="1">
    <location>
        <begin position="35"/>
        <end position="58"/>
    </location>
</feature>
<gene>
    <name evidence="2" type="ORF">BV898_10594</name>
</gene>
<dbReference type="Proteomes" id="UP000192578">
    <property type="component" value="Unassembled WGS sequence"/>
</dbReference>
<protein>
    <submittedName>
        <fullName evidence="2">Uncharacterized protein</fullName>
    </submittedName>
</protein>
<reference evidence="3" key="1">
    <citation type="submission" date="2017-01" db="EMBL/GenBank/DDBJ databases">
        <title>Comparative genomics of anhydrobiosis in the tardigrade Hypsibius dujardini.</title>
        <authorList>
            <person name="Yoshida Y."/>
            <person name="Koutsovoulos G."/>
            <person name="Laetsch D."/>
            <person name="Stevens L."/>
            <person name="Kumar S."/>
            <person name="Horikawa D."/>
            <person name="Ishino K."/>
            <person name="Komine S."/>
            <person name="Tomita M."/>
            <person name="Blaxter M."/>
            <person name="Arakawa K."/>
        </authorList>
    </citation>
    <scope>NUCLEOTIDE SEQUENCE [LARGE SCALE GENOMIC DNA]</scope>
    <source>
        <strain evidence="3">Z151</strain>
    </source>
</reference>
<accession>A0A1W0WJ13</accession>